<evidence type="ECO:0000313" key="3">
    <source>
        <dbReference type="Proteomes" id="UP001255917"/>
    </source>
</evidence>
<dbReference type="Proteomes" id="UP001255917">
    <property type="component" value="Unassembled WGS sequence"/>
</dbReference>
<feature type="signal peptide" evidence="1">
    <location>
        <begin position="1"/>
        <end position="30"/>
    </location>
</feature>
<dbReference type="RefSeq" id="WP_315585694.1">
    <property type="nucleotide sequence ID" value="NZ_JAVXUR010000001.1"/>
</dbReference>
<feature type="chain" id="PRO_5045685932" evidence="1">
    <location>
        <begin position="31"/>
        <end position="244"/>
    </location>
</feature>
<keyword evidence="1" id="KW-0732">Signal</keyword>
<keyword evidence="3" id="KW-1185">Reference proteome</keyword>
<dbReference type="EMBL" id="JAVXUR010000001">
    <property type="protein sequence ID" value="MDT8878864.1"/>
    <property type="molecule type" value="Genomic_DNA"/>
</dbReference>
<name>A0ABU3NCI4_9GAMM</name>
<evidence type="ECO:0000256" key="1">
    <source>
        <dbReference type="SAM" id="SignalP"/>
    </source>
</evidence>
<organism evidence="2 3">
    <name type="scientific">Halomonas saccharevitans</name>
    <dbReference type="NCBI Taxonomy" id="416872"/>
    <lineage>
        <taxon>Bacteria</taxon>
        <taxon>Pseudomonadati</taxon>
        <taxon>Pseudomonadota</taxon>
        <taxon>Gammaproteobacteria</taxon>
        <taxon>Oceanospirillales</taxon>
        <taxon>Halomonadaceae</taxon>
        <taxon>Halomonas</taxon>
    </lineage>
</organism>
<comment type="caution">
    <text evidence="2">The sequence shown here is derived from an EMBL/GenBank/DDBJ whole genome shotgun (WGS) entry which is preliminary data.</text>
</comment>
<proteinExistence type="predicted"/>
<sequence>MNSLCCRGATASRLGLACAAALLLAAASQAATTASSETASSSEMSASDLAAGSHQRHVPVMVHDAERLYTEVSLSRGAHDGFYRGTVIAAEEMGQMRAGFNLGGIDVDFGARLQTLIDNRVEMISVINFTRAGTNIVSQSFSDPAGAAIPVGNGAVSVADVTPGGVNLTGLADFSGIALNDAKGFTTALHNITRDAIISGVVSNASSRSIQQRIDINVRLNNMGALDAARKRAAIVDSFSGILR</sequence>
<reference evidence="3" key="1">
    <citation type="submission" date="2023-07" db="EMBL/GenBank/DDBJ databases">
        <title>Substrates and metabolic shifts associated with increased methane emissions in unrestored hypersaline salterns.</title>
        <authorList>
            <person name="Bueno De Mesquita C.P."/>
            <person name="Tringe S.G."/>
        </authorList>
    </citation>
    <scope>NUCLEOTIDE SEQUENCE [LARGE SCALE GENOMIC DNA]</scope>
    <source>
        <strain evidence="3">I4</strain>
    </source>
</reference>
<gene>
    <name evidence="2" type="ORF">RSO68_05230</name>
</gene>
<evidence type="ECO:0000313" key="2">
    <source>
        <dbReference type="EMBL" id="MDT8878864.1"/>
    </source>
</evidence>
<protein>
    <submittedName>
        <fullName evidence="2">Uncharacterized protein</fullName>
    </submittedName>
</protein>
<accession>A0ABU3NCI4</accession>